<organism evidence="1 2">
    <name type="scientific">Cochliobolus sativus (strain ND90Pr / ATCC 201652)</name>
    <name type="common">Common root rot and spot blotch fungus</name>
    <name type="synonym">Bipolaris sorokiniana</name>
    <dbReference type="NCBI Taxonomy" id="665912"/>
    <lineage>
        <taxon>Eukaryota</taxon>
        <taxon>Fungi</taxon>
        <taxon>Dikarya</taxon>
        <taxon>Ascomycota</taxon>
        <taxon>Pezizomycotina</taxon>
        <taxon>Dothideomycetes</taxon>
        <taxon>Pleosporomycetidae</taxon>
        <taxon>Pleosporales</taxon>
        <taxon>Pleosporineae</taxon>
        <taxon>Pleosporaceae</taxon>
        <taxon>Bipolaris</taxon>
    </lineage>
</organism>
<dbReference type="InterPro" id="IPR053137">
    <property type="entry name" value="NLR-like"/>
</dbReference>
<sequence>AISLYNDRRYKEAEELFMQMMKTRKRLLGDEHPDTLTSMHNLAHTLHSQDRREEALTMMERCFQSRQRILGSQHPYTRSSLKALSGW</sequence>
<keyword evidence="2" id="KW-1185">Reference proteome</keyword>
<dbReference type="EMBL" id="KB445640">
    <property type="protein sequence ID" value="EMD66071.1"/>
    <property type="molecule type" value="Genomic_DNA"/>
</dbReference>
<dbReference type="OrthoDB" id="5986190at2759"/>
<evidence type="ECO:0008006" key="3">
    <source>
        <dbReference type="Google" id="ProtNLM"/>
    </source>
</evidence>
<proteinExistence type="predicted"/>
<dbReference type="OMA" id="LTMMERC"/>
<dbReference type="RefSeq" id="XP_007697659.1">
    <property type="nucleotide sequence ID" value="XM_007699469.1"/>
</dbReference>
<dbReference type="PANTHER" id="PTHR46082:SF6">
    <property type="entry name" value="AAA+ ATPASE DOMAIN-CONTAINING PROTEIN-RELATED"/>
    <property type="match status" value="1"/>
</dbReference>
<dbReference type="GeneID" id="19141016"/>
<dbReference type="Proteomes" id="UP000016934">
    <property type="component" value="Unassembled WGS sequence"/>
</dbReference>
<dbReference type="STRING" id="665912.M2TA38"/>
<gene>
    <name evidence="1" type="ORF">COCSADRAFT_84519</name>
</gene>
<accession>M2TA38</accession>
<dbReference type="SUPFAM" id="SSF48452">
    <property type="entry name" value="TPR-like"/>
    <property type="match status" value="1"/>
</dbReference>
<reference evidence="2" key="2">
    <citation type="journal article" date="2013" name="PLoS Genet.">
        <title>Comparative genome structure, secondary metabolite, and effector coding capacity across Cochliobolus pathogens.</title>
        <authorList>
            <person name="Condon B.J."/>
            <person name="Leng Y."/>
            <person name="Wu D."/>
            <person name="Bushley K.E."/>
            <person name="Ohm R.A."/>
            <person name="Otillar R."/>
            <person name="Martin J."/>
            <person name="Schackwitz W."/>
            <person name="Grimwood J."/>
            <person name="MohdZainudin N."/>
            <person name="Xue C."/>
            <person name="Wang R."/>
            <person name="Manning V.A."/>
            <person name="Dhillon B."/>
            <person name="Tu Z.J."/>
            <person name="Steffenson B.J."/>
            <person name="Salamov A."/>
            <person name="Sun H."/>
            <person name="Lowry S."/>
            <person name="LaButti K."/>
            <person name="Han J."/>
            <person name="Copeland A."/>
            <person name="Lindquist E."/>
            <person name="Barry K."/>
            <person name="Schmutz J."/>
            <person name="Baker S.E."/>
            <person name="Ciuffetti L.M."/>
            <person name="Grigoriev I.V."/>
            <person name="Zhong S."/>
            <person name="Turgeon B.G."/>
        </authorList>
    </citation>
    <scope>NUCLEOTIDE SEQUENCE [LARGE SCALE GENOMIC DNA]</scope>
    <source>
        <strain evidence="2">ND90Pr / ATCC 201652</strain>
    </source>
</reference>
<evidence type="ECO:0000313" key="2">
    <source>
        <dbReference type="Proteomes" id="UP000016934"/>
    </source>
</evidence>
<dbReference type="AlphaFoldDB" id="M2TA38"/>
<dbReference type="InterPro" id="IPR011990">
    <property type="entry name" value="TPR-like_helical_dom_sf"/>
</dbReference>
<feature type="non-terminal residue" evidence="1">
    <location>
        <position position="1"/>
    </location>
</feature>
<name>M2TA38_COCSN</name>
<dbReference type="Gene3D" id="1.25.40.10">
    <property type="entry name" value="Tetratricopeptide repeat domain"/>
    <property type="match status" value="1"/>
</dbReference>
<dbReference type="HOGENOM" id="CLU_000288_125_11_1"/>
<dbReference type="Pfam" id="PF13374">
    <property type="entry name" value="TPR_10"/>
    <property type="match status" value="2"/>
</dbReference>
<protein>
    <recommendedName>
        <fullName evidence="3">Kinesin light chain</fullName>
    </recommendedName>
</protein>
<reference evidence="1 2" key="1">
    <citation type="journal article" date="2012" name="PLoS Pathog.">
        <title>Diverse lifestyles and strategies of plant pathogenesis encoded in the genomes of eighteen Dothideomycetes fungi.</title>
        <authorList>
            <person name="Ohm R.A."/>
            <person name="Feau N."/>
            <person name="Henrissat B."/>
            <person name="Schoch C.L."/>
            <person name="Horwitz B.A."/>
            <person name="Barry K.W."/>
            <person name="Condon B.J."/>
            <person name="Copeland A.C."/>
            <person name="Dhillon B."/>
            <person name="Glaser F."/>
            <person name="Hesse C.N."/>
            <person name="Kosti I."/>
            <person name="LaButti K."/>
            <person name="Lindquist E.A."/>
            <person name="Lucas S."/>
            <person name="Salamov A.A."/>
            <person name="Bradshaw R.E."/>
            <person name="Ciuffetti L."/>
            <person name="Hamelin R.C."/>
            <person name="Kema G.H.J."/>
            <person name="Lawrence C."/>
            <person name="Scott J.A."/>
            <person name="Spatafora J.W."/>
            <person name="Turgeon B.G."/>
            <person name="de Wit P.J.G.M."/>
            <person name="Zhong S."/>
            <person name="Goodwin S.B."/>
            <person name="Grigoriev I.V."/>
        </authorList>
    </citation>
    <scope>NUCLEOTIDE SEQUENCE [LARGE SCALE GENOMIC DNA]</scope>
    <source>
        <strain evidence="2">ND90Pr / ATCC 201652</strain>
    </source>
</reference>
<dbReference type="PANTHER" id="PTHR46082">
    <property type="entry name" value="ATP/GTP-BINDING PROTEIN-RELATED"/>
    <property type="match status" value="1"/>
</dbReference>
<dbReference type="KEGG" id="bsc:COCSADRAFT_84519"/>
<evidence type="ECO:0000313" key="1">
    <source>
        <dbReference type="EMBL" id="EMD66071.1"/>
    </source>
</evidence>